<comment type="caution">
    <text evidence="1">The sequence shown here is derived from an EMBL/GenBank/DDBJ whole genome shotgun (WGS) entry which is preliminary data.</text>
</comment>
<dbReference type="Proteomes" id="UP001153331">
    <property type="component" value="Unassembled WGS sequence"/>
</dbReference>
<accession>A0ACC2I5A6</accession>
<evidence type="ECO:0000313" key="2">
    <source>
        <dbReference type="Proteomes" id="UP001153331"/>
    </source>
</evidence>
<gene>
    <name evidence="1" type="ORF">OPT61_g6934</name>
</gene>
<dbReference type="EMBL" id="JAPHNI010000531">
    <property type="protein sequence ID" value="KAJ8110143.1"/>
    <property type="molecule type" value="Genomic_DNA"/>
</dbReference>
<protein>
    <submittedName>
        <fullName evidence="1">Uncharacterized protein</fullName>
    </submittedName>
</protein>
<sequence>MLPSIALLASLTSYTYAFSIPPLRQLDFLGITNAQKQQPLQDTLDAWIQQEERIALDKLLANVSPGGRNVEGLGVAPGTVVASPSQDGPDYWYQWVRDAAITMNTLVDVYADDTSSRLGGKLSNILDAYTSLQQTIQRTSNPSGTFNDLTGLGEPKFEVDGKPFTGSWGRPQRDGPALRALTLIHYLREYNASHPTLWSSSQADNFFAPFYDASMPPTSAIKADLEYVSHYWNQSGFDLWEEVEGLHFFTLMVSARSLREGSQLAHAFGDLGAADWYTLQAGYIENLLSKFWNKQKGHLVETLWSKRSGLDCGLLLGSLHALPAEDSDDDAVYPPWSDEILASLLALTTDQRDRFPINSSPWSSSDDDAEADFDDEQPFEGVGIGRYPEDKYNGYTTTQHGNPWFLCTSSAAEILYRTASHISNTNLTISSTSLPFYASLLASSSLDLNEGTYGPSDALFHSIVERLGSVGDQFLGVVRKHVDAQGSMSEQFDKETGLTHLFPCITHPYTLAHHILAEHSPAIAVNIRIESAQPMSTTQEPTAITMTKTLQGPAQTSPQLDDLPEELLESIFWEAHISTEDVEIESWQTISNISMVSRKYRRIAEPILYNTVWLSIEQTGEQHEVPVKASDGTERIYVFHMPTTGGCNAEAFLRTISRRPDLAQHVESVALVRLDRGWESRTRLGLYGWDERPPQVYSWRDIEAAEQTGIPLAAENLELGVPTTSQTDKAYRIILETLRLLKNISYLDCRAYLSDVPWNAVLDSMIYPKTNLSAGFYFSSLRHVKINCRFIQFSDLKPVLDATNITNLTLVEVRILRPMTEDEKIYWNKIEACSVRHLILKVDTFLWWGEDDTSNPLSRLSAIAKKLEQLEISTVGTNDAMVVLGAFEAQIPSLKLLLLSNLGDTPHILSTFLATKKIERTKGAVRTSKQLQTLCVDASHLTKKMPVQFFTSAYPNMPPEAVKEMEGETPDVFLFTDLGLPGSLTSLELGVEAEKPFGPSLVCALKLFAATVQIQAPNLTRIRITWTSLRQDHGQDHGFCLPQEVFNAFRKKGVQIQQRILGYYNEQDM</sequence>
<evidence type="ECO:0000313" key="1">
    <source>
        <dbReference type="EMBL" id="KAJ8110143.1"/>
    </source>
</evidence>
<keyword evidence="2" id="KW-1185">Reference proteome</keyword>
<reference evidence="1" key="1">
    <citation type="submission" date="2022-11" db="EMBL/GenBank/DDBJ databases">
        <title>Genome Sequence of Boeremia exigua.</title>
        <authorList>
            <person name="Buettner E."/>
        </authorList>
    </citation>
    <scope>NUCLEOTIDE SEQUENCE</scope>
    <source>
        <strain evidence="1">CU02</strain>
    </source>
</reference>
<proteinExistence type="predicted"/>
<organism evidence="1 2">
    <name type="scientific">Boeremia exigua</name>
    <dbReference type="NCBI Taxonomy" id="749465"/>
    <lineage>
        <taxon>Eukaryota</taxon>
        <taxon>Fungi</taxon>
        <taxon>Dikarya</taxon>
        <taxon>Ascomycota</taxon>
        <taxon>Pezizomycotina</taxon>
        <taxon>Dothideomycetes</taxon>
        <taxon>Pleosporomycetidae</taxon>
        <taxon>Pleosporales</taxon>
        <taxon>Pleosporineae</taxon>
        <taxon>Didymellaceae</taxon>
        <taxon>Boeremia</taxon>
    </lineage>
</organism>
<name>A0ACC2I5A6_9PLEO</name>